<feature type="region of interest" description="Disordered" evidence="1">
    <location>
        <begin position="309"/>
        <end position="423"/>
    </location>
</feature>
<dbReference type="EMBL" id="DS568091">
    <property type="status" value="NOT_ANNOTATED_CDS"/>
    <property type="molecule type" value="Genomic_DNA"/>
</dbReference>
<accession>H3H9Q2</accession>
<dbReference type="VEuPathDB" id="FungiDB:KRP23_10217"/>
<feature type="compositionally biased region" description="Low complexity" evidence="1">
    <location>
        <begin position="1"/>
        <end position="23"/>
    </location>
</feature>
<evidence type="ECO:0000313" key="3">
    <source>
        <dbReference type="Proteomes" id="UP000005238"/>
    </source>
</evidence>
<dbReference type="eggNOG" id="ENOG502RV6S">
    <property type="taxonomic scope" value="Eukaryota"/>
</dbReference>
<evidence type="ECO:0000256" key="1">
    <source>
        <dbReference type="SAM" id="MobiDB-lite"/>
    </source>
</evidence>
<keyword evidence="3" id="KW-1185">Reference proteome</keyword>
<dbReference type="AlphaFoldDB" id="H3H9Q2"/>
<dbReference type="InParanoid" id="H3H9Q2"/>
<feature type="compositionally biased region" description="Basic residues" evidence="1">
    <location>
        <begin position="394"/>
        <end position="405"/>
    </location>
</feature>
<protein>
    <submittedName>
        <fullName evidence="2">Uncharacterized protein</fullName>
    </submittedName>
</protein>
<reference evidence="2" key="2">
    <citation type="submission" date="2015-06" db="UniProtKB">
        <authorList>
            <consortium name="EnsemblProtists"/>
        </authorList>
    </citation>
    <scope>IDENTIFICATION</scope>
    <source>
        <strain evidence="2">Pr102</strain>
    </source>
</reference>
<sequence length="537" mass="59644">MAETSNAPAPASSSTPAASGDSTQPPPDSASPPDTDDVEKRPPEDSSQPSSGESQAIILRQPDGDDNAENAPDESKDTGGGGVSPIPMGEGVVLPSFSRPRYVRMEDVDTLFYKGVLSQQTVRPETFAPPDSSARWTLPSLPDTGTKTYLVGVPATVDDTRGGGFTMNGYGGTTALIGFEEMNADDNSEFERLFDMNARRDSVRKAGEKTTISKEAACKMLPGRVIWKEVRPDVRQIILAGIKQPQLVKMLVSMMYWRRLDLTPWARYVPTTYYKMADERLDRKLRRGEVPPSWGNLDDHTIVYPDSETESVVDDKELDPDYAPPAQEVEDDDDSESSSSESEEEDPEPKKSKKSGAESGSKCPHISSSDDSDEAPATSRRKDHKRLRLDSRSGHKSKSKAKKSLKSSGNRPSRHRSRLARREYDSLTAAELMTIETPDDDETSLRHLGILVQYVSTSRNSSGQDPGFPDYEVHKYASDLAKKRWDSDAYVELEKSEPWTVMFEGRYRVLFFHRRSTLSLDTLKMLGEIVKFMHTNA</sequence>
<reference evidence="3" key="1">
    <citation type="journal article" date="2006" name="Science">
        <title>Phytophthora genome sequences uncover evolutionary origins and mechanisms of pathogenesis.</title>
        <authorList>
            <person name="Tyler B.M."/>
            <person name="Tripathy S."/>
            <person name="Zhang X."/>
            <person name="Dehal P."/>
            <person name="Jiang R.H."/>
            <person name="Aerts A."/>
            <person name="Arredondo F.D."/>
            <person name="Baxter L."/>
            <person name="Bensasson D."/>
            <person name="Beynon J.L."/>
            <person name="Chapman J."/>
            <person name="Damasceno C.M."/>
            <person name="Dorrance A.E."/>
            <person name="Dou D."/>
            <person name="Dickerman A.W."/>
            <person name="Dubchak I.L."/>
            <person name="Garbelotto M."/>
            <person name="Gijzen M."/>
            <person name="Gordon S.G."/>
            <person name="Govers F."/>
            <person name="Grunwald N.J."/>
            <person name="Huang W."/>
            <person name="Ivors K.L."/>
            <person name="Jones R.W."/>
            <person name="Kamoun S."/>
            <person name="Krampis K."/>
            <person name="Lamour K.H."/>
            <person name="Lee M.K."/>
            <person name="McDonald W.H."/>
            <person name="Medina M."/>
            <person name="Meijer H.J."/>
            <person name="Nordberg E.K."/>
            <person name="Maclean D.J."/>
            <person name="Ospina-Giraldo M.D."/>
            <person name="Morris P.F."/>
            <person name="Phuntumart V."/>
            <person name="Putnam N.H."/>
            <person name="Rash S."/>
            <person name="Rose J.K."/>
            <person name="Sakihama Y."/>
            <person name="Salamov A.A."/>
            <person name="Savidor A."/>
            <person name="Scheuring C.F."/>
            <person name="Smith B.M."/>
            <person name="Sobral B.W."/>
            <person name="Terry A."/>
            <person name="Torto-Alalibo T.A."/>
            <person name="Win J."/>
            <person name="Xu Z."/>
            <person name="Zhang H."/>
            <person name="Grigoriev I.V."/>
            <person name="Rokhsar D.S."/>
            <person name="Boore J.L."/>
        </authorList>
    </citation>
    <scope>NUCLEOTIDE SEQUENCE [LARGE SCALE GENOMIC DNA]</scope>
    <source>
        <strain evidence="3">Pr102</strain>
    </source>
</reference>
<dbReference type="EnsemblProtists" id="Phyra87597">
    <property type="protein sequence ID" value="Phyra87597"/>
    <property type="gene ID" value="Phyra87597"/>
</dbReference>
<dbReference type="VEuPathDB" id="FungiDB:KRP23_11924"/>
<feature type="region of interest" description="Disordered" evidence="1">
    <location>
        <begin position="1"/>
        <end position="93"/>
    </location>
</feature>
<organism evidence="2 3">
    <name type="scientific">Phytophthora ramorum</name>
    <name type="common">Sudden oak death agent</name>
    <dbReference type="NCBI Taxonomy" id="164328"/>
    <lineage>
        <taxon>Eukaryota</taxon>
        <taxon>Sar</taxon>
        <taxon>Stramenopiles</taxon>
        <taxon>Oomycota</taxon>
        <taxon>Peronosporomycetes</taxon>
        <taxon>Peronosporales</taxon>
        <taxon>Peronosporaceae</taxon>
        <taxon>Phytophthora</taxon>
    </lineage>
</organism>
<feature type="compositionally biased region" description="Polar residues" evidence="1">
    <location>
        <begin position="45"/>
        <end position="54"/>
    </location>
</feature>
<name>H3H9Q2_PHYRM</name>
<evidence type="ECO:0000313" key="2">
    <source>
        <dbReference type="EnsemblProtists" id="Phyra87597"/>
    </source>
</evidence>
<dbReference type="Proteomes" id="UP000005238">
    <property type="component" value="Unassembled WGS sequence"/>
</dbReference>
<feature type="compositionally biased region" description="Acidic residues" evidence="1">
    <location>
        <begin position="328"/>
        <end position="347"/>
    </location>
</feature>
<feature type="compositionally biased region" description="Acidic residues" evidence="1">
    <location>
        <begin position="309"/>
        <end position="320"/>
    </location>
</feature>
<dbReference type="HOGENOM" id="CLU_507732_0_0_1"/>
<proteinExistence type="predicted"/>